<organism evidence="2 3">
    <name type="scientific">Sporocytophaga myxococcoides</name>
    <dbReference type="NCBI Taxonomy" id="153721"/>
    <lineage>
        <taxon>Bacteria</taxon>
        <taxon>Pseudomonadati</taxon>
        <taxon>Bacteroidota</taxon>
        <taxon>Cytophagia</taxon>
        <taxon>Cytophagales</taxon>
        <taxon>Cytophagaceae</taxon>
        <taxon>Sporocytophaga</taxon>
    </lineage>
</organism>
<evidence type="ECO:0000256" key="1">
    <source>
        <dbReference type="SAM" id="Phobius"/>
    </source>
</evidence>
<dbReference type="EMBL" id="BBLT01000001">
    <property type="protein sequence ID" value="GAL83419.1"/>
    <property type="molecule type" value="Genomic_DNA"/>
</dbReference>
<dbReference type="RefSeq" id="WP_045458253.1">
    <property type="nucleotide sequence ID" value="NZ_BBLT01000001.1"/>
</dbReference>
<dbReference type="Proteomes" id="UP000030185">
    <property type="component" value="Unassembled WGS sequence"/>
</dbReference>
<keyword evidence="1" id="KW-0812">Transmembrane</keyword>
<evidence type="ECO:0000313" key="3">
    <source>
        <dbReference type="Proteomes" id="UP000030185"/>
    </source>
</evidence>
<dbReference type="AlphaFoldDB" id="A0A098LAG1"/>
<feature type="transmembrane region" description="Helical" evidence="1">
    <location>
        <begin position="6"/>
        <end position="25"/>
    </location>
</feature>
<proteinExistence type="predicted"/>
<sequence length="84" mass="9227">MKSKKWILIVSVLLIAAGVLYFFVFRLTKSKAIKIITEAGNSSANLQSGFETDYLIAWAKGTKAGTSTFEYNGNIYNTKGGKKI</sequence>
<name>A0A098LAG1_9BACT</name>
<comment type="caution">
    <text evidence="2">The sequence shown here is derived from an EMBL/GenBank/DDBJ whole genome shotgun (WGS) entry which is preliminary data.</text>
</comment>
<accession>A0A098LAG1</accession>
<dbReference type="STRING" id="153721.MYP_646"/>
<reference evidence="2 3" key="1">
    <citation type="submission" date="2014-09" db="EMBL/GenBank/DDBJ databases">
        <title>Sporocytophaga myxococcoides PG-01 genome sequencing.</title>
        <authorList>
            <person name="Liu L."/>
            <person name="Gao P.J."/>
            <person name="Chen G.J."/>
            <person name="Wang L.S."/>
        </authorList>
    </citation>
    <scope>NUCLEOTIDE SEQUENCE [LARGE SCALE GENOMIC DNA]</scope>
    <source>
        <strain evidence="2 3">PG-01</strain>
    </source>
</reference>
<evidence type="ECO:0000313" key="2">
    <source>
        <dbReference type="EMBL" id="GAL83419.1"/>
    </source>
</evidence>
<protein>
    <submittedName>
        <fullName evidence="2">Uncharacterized protein</fullName>
    </submittedName>
</protein>
<keyword evidence="3" id="KW-1185">Reference proteome</keyword>
<keyword evidence="1" id="KW-1133">Transmembrane helix</keyword>
<keyword evidence="1" id="KW-0472">Membrane</keyword>
<gene>
    <name evidence="2" type="ORF">MYP_646</name>
</gene>